<name>A0A7I8W5X1_9ANNE</name>
<evidence type="ECO:0000256" key="3">
    <source>
        <dbReference type="SAM" id="MobiDB-lite"/>
    </source>
</evidence>
<dbReference type="AlphaFoldDB" id="A0A7I8W5X1"/>
<feature type="compositionally biased region" description="Basic and acidic residues" evidence="3">
    <location>
        <begin position="250"/>
        <end position="262"/>
    </location>
</feature>
<evidence type="ECO:0000313" key="6">
    <source>
        <dbReference type="Proteomes" id="UP000549394"/>
    </source>
</evidence>
<feature type="compositionally biased region" description="Basic and acidic residues" evidence="3">
    <location>
        <begin position="290"/>
        <end position="303"/>
    </location>
</feature>
<dbReference type="Proteomes" id="UP000549394">
    <property type="component" value="Unassembled WGS sequence"/>
</dbReference>
<keyword evidence="2" id="KW-0965">Cell junction</keyword>
<gene>
    <name evidence="5" type="ORF">DGYR_LOCUS10798</name>
</gene>
<feature type="region of interest" description="Disordered" evidence="3">
    <location>
        <begin position="165"/>
        <end position="207"/>
    </location>
</feature>
<comment type="caution">
    <text evidence="5">The sequence shown here is derived from an EMBL/GenBank/DDBJ whole genome shotgun (WGS) entry which is preliminary data.</text>
</comment>
<dbReference type="OrthoDB" id="19092at2759"/>
<organism evidence="5 6">
    <name type="scientific">Dimorphilus gyrociliatus</name>
    <dbReference type="NCBI Taxonomy" id="2664684"/>
    <lineage>
        <taxon>Eukaryota</taxon>
        <taxon>Metazoa</taxon>
        <taxon>Spiralia</taxon>
        <taxon>Lophotrochozoa</taxon>
        <taxon>Annelida</taxon>
        <taxon>Polychaeta</taxon>
        <taxon>Polychaeta incertae sedis</taxon>
        <taxon>Dinophilidae</taxon>
        <taxon>Dimorphilus</taxon>
    </lineage>
</organism>
<keyword evidence="6" id="KW-1185">Reference proteome</keyword>
<evidence type="ECO:0000259" key="4">
    <source>
        <dbReference type="PROSITE" id="PS50831"/>
    </source>
</evidence>
<dbReference type="SMART" id="SM00459">
    <property type="entry name" value="Sorb"/>
    <property type="match status" value="1"/>
</dbReference>
<dbReference type="GO" id="GO:0070161">
    <property type="term" value="C:anchoring junction"/>
    <property type="evidence" value="ECO:0007669"/>
    <property type="project" value="UniProtKB-SubCell"/>
</dbReference>
<feature type="compositionally biased region" description="Acidic residues" evidence="3">
    <location>
        <begin position="263"/>
        <end position="272"/>
    </location>
</feature>
<accession>A0A7I8W5X1</accession>
<protein>
    <submittedName>
        <fullName evidence="5">DgyrCDS11451</fullName>
    </submittedName>
</protein>
<feature type="compositionally biased region" description="Polar residues" evidence="3">
    <location>
        <begin position="185"/>
        <end position="194"/>
    </location>
</feature>
<dbReference type="EMBL" id="CAJFCJ010000019">
    <property type="protein sequence ID" value="CAD5123073.1"/>
    <property type="molecule type" value="Genomic_DNA"/>
</dbReference>
<feature type="compositionally biased region" description="Basic and acidic residues" evidence="3">
    <location>
        <begin position="165"/>
        <end position="183"/>
    </location>
</feature>
<evidence type="ECO:0000256" key="2">
    <source>
        <dbReference type="ARBA" id="ARBA00022949"/>
    </source>
</evidence>
<dbReference type="InterPro" id="IPR003127">
    <property type="entry name" value="SoHo_dom"/>
</dbReference>
<sequence length="316" mass="36338">MMKKLNIKFPAGNMNIHSAPSSPAKYKDVNSSFKQFRKTEEPSKQRLKLTHLQSTTPEIERPSSPAVSASVSKKETPVVEREKNDKVRFNFGNDFTRSNTLPKTQNPTITLLQKRRESQIPQGAQYLGERETLDGDKKVIDSFHVVPGSDLSKTDEFKVKNDLKSLRSPKSESFDEEFFEKRSKNLSNGHSSSPKRPPWENDDLPRTTWAVDTREIKYIGQKPLDESGLPFTLRSSVDEKEHKNWYKEVYKSLHKKEPKEELGNTEETDEKDDFFNNERDNNSLSNSFPKDNHSVDDDSESAKVCKVKGNRKDVER</sequence>
<feature type="compositionally biased region" description="Basic and acidic residues" evidence="3">
    <location>
        <begin position="72"/>
        <end position="84"/>
    </location>
</feature>
<feature type="region of interest" description="Disordered" evidence="3">
    <location>
        <begin position="1"/>
        <end position="84"/>
    </location>
</feature>
<proteinExistence type="predicted"/>
<feature type="compositionally biased region" description="Low complexity" evidence="3">
    <location>
        <begin position="62"/>
        <end position="71"/>
    </location>
</feature>
<evidence type="ECO:0000313" key="5">
    <source>
        <dbReference type="EMBL" id="CAD5123073.1"/>
    </source>
</evidence>
<dbReference type="PROSITE" id="PS50831">
    <property type="entry name" value="SOHO"/>
    <property type="match status" value="1"/>
</dbReference>
<comment type="subcellular location">
    <subcellularLocation>
        <location evidence="1">Cell junction</location>
    </subcellularLocation>
</comment>
<reference evidence="5 6" key="1">
    <citation type="submission" date="2020-08" db="EMBL/GenBank/DDBJ databases">
        <authorList>
            <person name="Hejnol A."/>
        </authorList>
    </citation>
    <scope>NUCLEOTIDE SEQUENCE [LARGE SCALE GENOMIC DNA]</scope>
</reference>
<feature type="region of interest" description="Disordered" evidence="3">
    <location>
        <begin position="250"/>
        <end position="316"/>
    </location>
</feature>
<feature type="domain" description="SoHo" evidence="4">
    <location>
        <begin position="212"/>
        <end position="284"/>
    </location>
</feature>
<evidence type="ECO:0000256" key="1">
    <source>
        <dbReference type="ARBA" id="ARBA00004282"/>
    </source>
</evidence>